<dbReference type="InterPro" id="IPR000182">
    <property type="entry name" value="GNAT_dom"/>
</dbReference>
<name>A0A6M0RXJ6_9CYAN</name>
<evidence type="ECO:0000259" key="2">
    <source>
        <dbReference type="PROSITE" id="PS51186"/>
    </source>
</evidence>
<dbReference type="CDD" id="cd04301">
    <property type="entry name" value="NAT_SF"/>
    <property type="match status" value="1"/>
</dbReference>
<dbReference type="SUPFAM" id="SSF55729">
    <property type="entry name" value="Acyl-CoA N-acyltransferases (Nat)"/>
    <property type="match status" value="1"/>
</dbReference>
<organism evidence="3 4">
    <name type="scientific">Adonisia turfae CCMR0081</name>
    <dbReference type="NCBI Taxonomy" id="2292702"/>
    <lineage>
        <taxon>Bacteria</taxon>
        <taxon>Bacillati</taxon>
        <taxon>Cyanobacteriota</taxon>
        <taxon>Adonisia</taxon>
        <taxon>Adonisia turfae</taxon>
    </lineage>
</organism>
<keyword evidence="1 3" id="KW-0808">Transferase</keyword>
<dbReference type="GO" id="GO:0008080">
    <property type="term" value="F:N-acetyltransferase activity"/>
    <property type="evidence" value="ECO:0007669"/>
    <property type="project" value="InterPro"/>
</dbReference>
<reference evidence="3 4" key="1">
    <citation type="journal article" date="2020" name="Microb. Ecol.">
        <title>Ecogenomics of the Marine Benthic Filamentous Cyanobacterium Adonisia.</title>
        <authorList>
            <person name="Walter J.M."/>
            <person name="Coutinho F.H."/>
            <person name="Leomil L."/>
            <person name="Hargreaves P.I."/>
            <person name="Campeao M.E."/>
            <person name="Vieira V.V."/>
            <person name="Silva B.S."/>
            <person name="Fistarol G.O."/>
            <person name="Salomon P.S."/>
            <person name="Sawabe T."/>
            <person name="Mino S."/>
            <person name="Hosokawa M."/>
            <person name="Miyashita H."/>
            <person name="Maruyama F."/>
            <person name="van Verk M.C."/>
            <person name="Dutilh B.E."/>
            <person name="Thompson C.C."/>
            <person name="Thompson F.L."/>
        </authorList>
    </citation>
    <scope>NUCLEOTIDE SEQUENCE [LARGE SCALE GENOMIC DNA]</scope>
    <source>
        <strain evidence="3 4">CCMR0081</strain>
    </source>
</reference>
<accession>A0A6M0RXJ6</accession>
<dbReference type="AlphaFoldDB" id="A0A6M0RXJ6"/>
<protein>
    <submittedName>
        <fullName evidence="3">N-acetyltransferase</fullName>
    </submittedName>
</protein>
<dbReference type="Gene3D" id="3.40.630.30">
    <property type="match status" value="1"/>
</dbReference>
<dbReference type="Pfam" id="PF13508">
    <property type="entry name" value="Acetyltransf_7"/>
    <property type="match status" value="1"/>
</dbReference>
<dbReference type="InterPro" id="IPR050769">
    <property type="entry name" value="NAT_camello-type"/>
</dbReference>
<keyword evidence="4" id="KW-1185">Reference proteome</keyword>
<dbReference type="EMBL" id="QXHD01000004">
    <property type="protein sequence ID" value="NEZ60935.1"/>
    <property type="molecule type" value="Genomic_DNA"/>
</dbReference>
<gene>
    <name evidence="3" type="ORF">DXZ20_35950</name>
</gene>
<dbReference type="InterPro" id="IPR016181">
    <property type="entry name" value="Acyl_CoA_acyltransferase"/>
</dbReference>
<dbReference type="PROSITE" id="PS51186">
    <property type="entry name" value="GNAT"/>
    <property type="match status" value="1"/>
</dbReference>
<dbReference type="Proteomes" id="UP000481033">
    <property type="component" value="Unassembled WGS sequence"/>
</dbReference>
<proteinExistence type="predicted"/>
<evidence type="ECO:0000313" key="4">
    <source>
        <dbReference type="Proteomes" id="UP000481033"/>
    </source>
</evidence>
<evidence type="ECO:0000256" key="1">
    <source>
        <dbReference type="ARBA" id="ARBA00022679"/>
    </source>
</evidence>
<dbReference type="PANTHER" id="PTHR13947:SF37">
    <property type="entry name" value="LD18367P"/>
    <property type="match status" value="1"/>
</dbReference>
<evidence type="ECO:0000313" key="3">
    <source>
        <dbReference type="EMBL" id="NEZ60935.1"/>
    </source>
</evidence>
<dbReference type="PANTHER" id="PTHR13947">
    <property type="entry name" value="GNAT FAMILY N-ACETYLTRANSFERASE"/>
    <property type="match status" value="1"/>
</dbReference>
<feature type="domain" description="N-acetyltransferase" evidence="2">
    <location>
        <begin position="35"/>
        <end position="182"/>
    </location>
</feature>
<comment type="caution">
    <text evidence="3">The sequence shown here is derived from an EMBL/GenBank/DDBJ whole genome shotgun (WGS) entry which is preliminary data.</text>
</comment>
<sequence length="196" mass="22139">MYEIYPKSILKGLLFKRQQSRCLSMSTQLIPQSPILLRAYCDEDWSVVCDIHDRARPHELKGSCDANSFLPLAEDPEDIDNFHRSEKFVACIQGQVVGFVGIDENLVSWLYVDPDYFGIGIGRELLQLGLELAGSQTWTVVLSGNTRARRLYASEGFQVVHTFEGSNAGYPCTCLELSFKPNHIKLPQEQTQFYAA</sequence>